<protein>
    <submittedName>
        <fullName evidence="2">Uncharacterized protein</fullName>
    </submittedName>
</protein>
<gene>
    <name evidence="2" type="ORF">SO3561_10197</name>
</gene>
<name>A0A286PGE4_STROL</name>
<evidence type="ECO:0000313" key="2">
    <source>
        <dbReference type="EMBL" id="GAX58623.1"/>
    </source>
</evidence>
<keyword evidence="3" id="KW-1185">Reference proteome</keyword>
<evidence type="ECO:0000313" key="3">
    <source>
        <dbReference type="Proteomes" id="UP000217446"/>
    </source>
</evidence>
<dbReference type="Proteomes" id="UP000217446">
    <property type="component" value="Unassembled WGS sequence"/>
</dbReference>
<organism evidence="2 3">
    <name type="scientific">Streptomyces olivochromogenes</name>
    <dbReference type="NCBI Taxonomy" id="1963"/>
    <lineage>
        <taxon>Bacteria</taxon>
        <taxon>Bacillati</taxon>
        <taxon>Actinomycetota</taxon>
        <taxon>Actinomycetes</taxon>
        <taxon>Kitasatosporales</taxon>
        <taxon>Streptomycetaceae</taxon>
        <taxon>Streptomyces</taxon>
    </lineage>
</organism>
<dbReference type="AlphaFoldDB" id="A0A286PGE4"/>
<evidence type="ECO:0000256" key="1">
    <source>
        <dbReference type="SAM" id="MobiDB-lite"/>
    </source>
</evidence>
<sequence>MPTVRRQASRYAPAKSPLTMITVTTRRTLGTGPEAPAQNIRAAQANLLDALPGIHLPDLGELRTRGVLGSHPATPPSPRRTLSAARTDDTVPDPSHPLQAG</sequence>
<accession>A0A286PGE4</accession>
<proteinExistence type="predicted"/>
<reference evidence="3" key="1">
    <citation type="submission" date="2017-05" db="EMBL/GenBank/DDBJ databases">
        <title>Streptomyces olivochromogenes NBRC 3561 whole genome shotgun sequence.</title>
        <authorList>
            <person name="Dohra H."/>
            <person name="Kodani S."/>
        </authorList>
    </citation>
    <scope>NUCLEOTIDE SEQUENCE [LARGE SCALE GENOMIC DNA]</scope>
    <source>
        <strain evidence="3">NBRC 3561</strain>
    </source>
</reference>
<dbReference type="EMBL" id="BDQI01000059">
    <property type="protein sequence ID" value="GAX58623.1"/>
    <property type="molecule type" value="Genomic_DNA"/>
</dbReference>
<feature type="region of interest" description="Disordered" evidence="1">
    <location>
        <begin position="65"/>
        <end position="101"/>
    </location>
</feature>
<comment type="caution">
    <text evidence="2">The sequence shown here is derived from an EMBL/GenBank/DDBJ whole genome shotgun (WGS) entry which is preliminary data.</text>
</comment>